<evidence type="ECO:0000256" key="8">
    <source>
        <dbReference type="ARBA" id="ARBA00022884"/>
    </source>
</evidence>
<dbReference type="GO" id="GO:0006402">
    <property type="term" value="P:mRNA catabolic process"/>
    <property type="evidence" value="ECO:0007669"/>
    <property type="project" value="UniProtKB-UniRule"/>
</dbReference>
<dbReference type="InterPro" id="IPR004087">
    <property type="entry name" value="KH_dom"/>
</dbReference>
<evidence type="ECO:0000313" key="12">
    <source>
        <dbReference type="Proteomes" id="UP000017090"/>
    </source>
</evidence>
<dbReference type="InterPro" id="IPR015848">
    <property type="entry name" value="PNPase_PH_RNA-bd_bac/org-type"/>
</dbReference>
<dbReference type="SUPFAM" id="SSF54791">
    <property type="entry name" value="Eukaryotic type KH-domain (KH-domain type I)"/>
    <property type="match status" value="1"/>
</dbReference>
<evidence type="ECO:0000256" key="3">
    <source>
        <dbReference type="ARBA" id="ARBA00022490"/>
    </source>
</evidence>
<dbReference type="CDD" id="cd11363">
    <property type="entry name" value="RNase_PH_PNPase_1"/>
    <property type="match status" value="1"/>
</dbReference>
<dbReference type="SUPFAM" id="SSF50249">
    <property type="entry name" value="Nucleic acid-binding proteins"/>
    <property type="match status" value="1"/>
</dbReference>
<evidence type="ECO:0000256" key="4">
    <source>
        <dbReference type="ARBA" id="ARBA00022679"/>
    </source>
</evidence>
<dbReference type="PIRSF" id="PIRSF005499">
    <property type="entry name" value="PNPase"/>
    <property type="match status" value="1"/>
</dbReference>
<dbReference type="GO" id="GO:0000287">
    <property type="term" value="F:magnesium ion binding"/>
    <property type="evidence" value="ECO:0007669"/>
    <property type="project" value="UniProtKB-UniRule"/>
</dbReference>
<dbReference type="eggNOG" id="COG1185">
    <property type="taxonomic scope" value="Bacteria"/>
</dbReference>
<dbReference type="InterPro" id="IPR012340">
    <property type="entry name" value="NA-bd_OB-fold"/>
</dbReference>
<proteinExistence type="inferred from homology"/>
<dbReference type="GO" id="GO:0003723">
    <property type="term" value="F:RNA binding"/>
    <property type="evidence" value="ECO:0007669"/>
    <property type="project" value="UniProtKB-UniRule"/>
</dbReference>
<dbReference type="FunFam" id="3.30.230.70:FF:000001">
    <property type="entry name" value="Polyribonucleotide nucleotidyltransferase"/>
    <property type="match status" value="1"/>
</dbReference>
<dbReference type="InterPro" id="IPR012162">
    <property type="entry name" value="PNPase"/>
</dbReference>
<evidence type="ECO:0000256" key="5">
    <source>
        <dbReference type="ARBA" id="ARBA00022695"/>
    </source>
</evidence>
<dbReference type="PANTHER" id="PTHR11252:SF0">
    <property type="entry name" value="POLYRIBONUCLEOTIDE NUCLEOTIDYLTRANSFERASE 1, MITOCHONDRIAL"/>
    <property type="match status" value="1"/>
</dbReference>
<dbReference type="NCBIfam" id="NF008805">
    <property type="entry name" value="PRK11824.1"/>
    <property type="match status" value="1"/>
</dbReference>
<feature type="binding site" evidence="9">
    <location>
        <position position="483"/>
    </location>
    <ligand>
        <name>Mg(2+)</name>
        <dbReference type="ChEBI" id="CHEBI:18420"/>
    </ligand>
</feature>
<dbReference type="FunFam" id="3.30.1370.10:FF:000001">
    <property type="entry name" value="Polyribonucleotide nucleotidyltransferase"/>
    <property type="match status" value="1"/>
</dbReference>
<dbReference type="FunFam" id="2.40.50.140:FF:000023">
    <property type="entry name" value="Polyribonucleotide nucleotidyltransferase"/>
    <property type="match status" value="1"/>
</dbReference>
<comment type="subcellular location">
    <subcellularLocation>
        <location evidence="1 9">Cytoplasm</location>
    </subcellularLocation>
</comment>
<name>U7UD25_9FIRM</name>
<dbReference type="PATRIC" id="fig|1111454.3.peg.2003"/>
<dbReference type="InterPro" id="IPR027408">
    <property type="entry name" value="PNPase/RNase_PH_dom_sf"/>
</dbReference>
<dbReference type="CDD" id="cd11364">
    <property type="entry name" value="RNase_PH_PNPase_2"/>
    <property type="match status" value="1"/>
</dbReference>
<dbReference type="GO" id="GO:0005829">
    <property type="term" value="C:cytosol"/>
    <property type="evidence" value="ECO:0007669"/>
    <property type="project" value="TreeGrafter"/>
</dbReference>
<feature type="binding site" evidence="9">
    <location>
        <position position="489"/>
    </location>
    <ligand>
        <name>Mg(2+)</name>
        <dbReference type="ChEBI" id="CHEBI:18420"/>
    </ligand>
</feature>
<dbReference type="InterPro" id="IPR004088">
    <property type="entry name" value="KH_dom_type_1"/>
</dbReference>
<dbReference type="Pfam" id="PF01138">
    <property type="entry name" value="RNase_PH"/>
    <property type="match status" value="2"/>
</dbReference>
<dbReference type="SUPFAM" id="SSF54211">
    <property type="entry name" value="Ribosomal protein S5 domain 2-like"/>
    <property type="match status" value="2"/>
</dbReference>
<dbReference type="Gene3D" id="3.30.230.70">
    <property type="entry name" value="GHMP Kinase, N-terminal domain"/>
    <property type="match status" value="2"/>
</dbReference>
<dbReference type="STRING" id="1111454.HMPREF1250_1713"/>
<sequence length="712" mass="77555">MEQVFQMDFAGRPLRVEVGKLAKQASGAALVRYGDTAVFVTATGSKEAKEGTDFFPLTVDYEEKMYAVGKIPGGFIKREAKPPESATLFARLIDRPIRPLFPKTYRHEVHVVAYDFCVDHDNAPEIAALIGASVSLCMSHIPFAGPIAGVRVGRVDGQFVINPTVAQSEASDMDIVVAGTKDAILMVEGGAKQVPEADILDAIMVAHEEIRKVVAFQLSFLESISTPKQEFVEAEVPADIVEAVHAYGEAAMKGAVCDADKMAREEKMNTVEADIYEHFADIYPENMEDVAAVTQKMIKEIVRHMIAVDKIRPDGRQVNEVRPVSCEVGLFTRTHGTGLFTRGQTQVMSFATLAPLSEAQHIDGVGMETERRYMHHYNFPSFCVGETKSSRGPGRREIGHGKLAERALTQVMPSEADFPYAIRVVSEVLESNGSSSMGSVCGSTLALMDAGVPIEAPVAGVAMGLVTKDDDFTILTDIQGMEDALGDMDFKVAGTKKGVTAIQMDIKIKGLSREILDKALQQAHEGRLFIMDKMLEAISEPRPELSPYAPRIITIQIDPDKIRDVIGPGGKVIKKITEETGAKIDIDDSGLVSIASVEAAGGDRAKEWIEQLTKDVEVGETYVGKVTRLMNFGAFVEVLPGKEGLVHISQLAKERVEKVEDVVHIGDEIMVKCVEIDAQGRVNLSRKVLLGGGDAEYKARPKHGHHDKGQKR</sequence>
<comment type="catalytic activity">
    <reaction evidence="9">
        <text>RNA(n+1) + phosphate = RNA(n) + a ribonucleoside 5'-diphosphate</text>
        <dbReference type="Rhea" id="RHEA:22096"/>
        <dbReference type="Rhea" id="RHEA-COMP:14527"/>
        <dbReference type="Rhea" id="RHEA-COMP:17342"/>
        <dbReference type="ChEBI" id="CHEBI:43474"/>
        <dbReference type="ChEBI" id="CHEBI:57930"/>
        <dbReference type="ChEBI" id="CHEBI:140395"/>
        <dbReference type="EC" id="2.7.7.8"/>
    </reaction>
</comment>
<dbReference type="EMBL" id="AWXA01000053">
    <property type="protein sequence ID" value="ERT57201.1"/>
    <property type="molecule type" value="Genomic_DNA"/>
</dbReference>
<dbReference type="PANTHER" id="PTHR11252">
    <property type="entry name" value="POLYRIBONUCLEOTIDE NUCLEOTIDYLTRANSFERASE"/>
    <property type="match status" value="1"/>
</dbReference>
<dbReference type="GO" id="GO:0000175">
    <property type="term" value="F:3'-5'-RNA exonuclease activity"/>
    <property type="evidence" value="ECO:0007669"/>
    <property type="project" value="TreeGrafter"/>
</dbReference>
<keyword evidence="8 9" id="KW-0694">RNA-binding</keyword>
<dbReference type="SMART" id="SM00322">
    <property type="entry name" value="KH"/>
    <property type="match status" value="1"/>
</dbReference>
<comment type="caution">
    <text evidence="11">The sequence shown here is derived from an EMBL/GenBank/DDBJ whole genome shotgun (WGS) entry which is preliminary data.</text>
</comment>
<dbReference type="GO" id="GO:0006396">
    <property type="term" value="P:RNA processing"/>
    <property type="evidence" value="ECO:0007669"/>
    <property type="project" value="InterPro"/>
</dbReference>
<evidence type="ECO:0000256" key="2">
    <source>
        <dbReference type="ARBA" id="ARBA00007404"/>
    </source>
</evidence>
<dbReference type="InterPro" id="IPR015847">
    <property type="entry name" value="ExoRNase_PH_dom2"/>
</dbReference>
<dbReference type="Pfam" id="PF00013">
    <property type="entry name" value="KH_1"/>
    <property type="match status" value="1"/>
</dbReference>
<dbReference type="Pfam" id="PF00575">
    <property type="entry name" value="S1"/>
    <property type="match status" value="1"/>
</dbReference>
<keyword evidence="6 9" id="KW-0479">Metal-binding</keyword>
<dbReference type="GO" id="GO:0004654">
    <property type="term" value="F:polyribonucleotide nucleotidyltransferase activity"/>
    <property type="evidence" value="ECO:0007669"/>
    <property type="project" value="UniProtKB-UniRule"/>
</dbReference>
<dbReference type="PROSITE" id="PS50084">
    <property type="entry name" value="KH_TYPE_1"/>
    <property type="match status" value="1"/>
</dbReference>
<dbReference type="SMART" id="SM00316">
    <property type="entry name" value="S1"/>
    <property type="match status" value="1"/>
</dbReference>
<comment type="similarity">
    <text evidence="2 9">Belongs to the polyribonucleotide nucleotidyltransferase family.</text>
</comment>
<dbReference type="NCBIfam" id="TIGR03591">
    <property type="entry name" value="polynuc_phos"/>
    <property type="match status" value="1"/>
</dbReference>
<evidence type="ECO:0000256" key="7">
    <source>
        <dbReference type="ARBA" id="ARBA00022842"/>
    </source>
</evidence>
<dbReference type="RefSeq" id="WP_023054507.1">
    <property type="nucleotide sequence ID" value="NZ_AWXA01000053.1"/>
</dbReference>
<dbReference type="InterPro" id="IPR003029">
    <property type="entry name" value="S1_domain"/>
</dbReference>
<keyword evidence="4 9" id="KW-0808">Transferase</keyword>
<dbReference type="PROSITE" id="PS50126">
    <property type="entry name" value="S1"/>
    <property type="match status" value="1"/>
</dbReference>
<dbReference type="HAMAP" id="MF_01595">
    <property type="entry name" value="PNPase"/>
    <property type="match status" value="1"/>
</dbReference>
<reference evidence="11 12" key="1">
    <citation type="submission" date="2013-09" db="EMBL/GenBank/DDBJ databases">
        <authorList>
            <person name="Durkin A.S."/>
            <person name="Haft D.R."/>
            <person name="McCorrison J."/>
            <person name="Torralba M."/>
            <person name="Gillis M."/>
            <person name="Haft D.H."/>
            <person name="Methe B."/>
            <person name="Sutton G."/>
            <person name="Nelson K.E."/>
        </authorList>
    </citation>
    <scope>NUCLEOTIDE SEQUENCE [LARGE SCALE GENOMIC DNA]</scope>
    <source>
        <strain evidence="11 12">BV3C16-1</strain>
    </source>
</reference>
<dbReference type="CDD" id="cd02393">
    <property type="entry name" value="KH-I_PNPase"/>
    <property type="match status" value="1"/>
</dbReference>
<dbReference type="FunFam" id="3.30.230.70:FF:000002">
    <property type="entry name" value="Polyribonucleotide nucleotidyltransferase"/>
    <property type="match status" value="1"/>
</dbReference>
<evidence type="ECO:0000256" key="1">
    <source>
        <dbReference type="ARBA" id="ARBA00004496"/>
    </source>
</evidence>
<dbReference type="InterPro" id="IPR036456">
    <property type="entry name" value="PNPase_PH_RNA-bd_sf"/>
</dbReference>
<dbReference type="CDD" id="cd04472">
    <property type="entry name" value="S1_PNPase"/>
    <property type="match status" value="1"/>
</dbReference>
<dbReference type="Proteomes" id="UP000017090">
    <property type="component" value="Unassembled WGS sequence"/>
</dbReference>
<gene>
    <name evidence="9 11" type="primary">pnp</name>
    <name evidence="11" type="ORF">HMPREF1250_1713</name>
</gene>
<comment type="function">
    <text evidence="9">Involved in mRNA degradation. Catalyzes the phosphorolysis of single-stranded polyribonucleotides processively in the 3'- to 5'-direction.</text>
</comment>
<keyword evidence="7 9" id="KW-0460">Magnesium</keyword>
<dbReference type="Gene3D" id="3.30.1370.10">
    <property type="entry name" value="K Homology domain, type 1"/>
    <property type="match status" value="1"/>
</dbReference>
<dbReference type="Gene3D" id="2.40.50.140">
    <property type="entry name" value="Nucleic acid-binding proteins"/>
    <property type="match status" value="1"/>
</dbReference>
<dbReference type="Pfam" id="PF03726">
    <property type="entry name" value="PNPase"/>
    <property type="match status" value="1"/>
</dbReference>
<dbReference type="InterPro" id="IPR036345">
    <property type="entry name" value="ExoRNase_PH_dom2_sf"/>
</dbReference>
<keyword evidence="12" id="KW-1185">Reference proteome</keyword>
<evidence type="ECO:0000256" key="6">
    <source>
        <dbReference type="ARBA" id="ARBA00022723"/>
    </source>
</evidence>
<keyword evidence="5 9" id="KW-0548">Nucleotidyltransferase</keyword>
<protein>
    <recommendedName>
        <fullName evidence="9">Polyribonucleotide nucleotidyltransferase</fullName>
        <ecNumber evidence="9">2.7.7.8</ecNumber>
    </recommendedName>
    <alternativeName>
        <fullName evidence="9">Polynucleotide phosphorylase</fullName>
        <shortName evidence="9">PNPase</shortName>
    </alternativeName>
</protein>
<dbReference type="OrthoDB" id="9804305at2"/>
<feature type="domain" description="S1 motif" evidence="10">
    <location>
        <begin position="619"/>
        <end position="687"/>
    </location>
</feature>
<dbReference type="SUPFAM" id="SSF46915">
    <property type="entry name" value="Polynucleotide phosphorylase/guanosine pentaphosphate synthase (PNPase/GPSI), domain 3"/>
    <property type="match status" value="1"/>
</dbReference>
<evidence type="ECO:0000313" key="11">
    <source>
        <dbReference type="EMBL" id="ERT57201.1"/>
    </source>
</evidence>
<dbReference type="InterPro" id="IPR020568">
    <property type="entry name" value="Ribosomal_Su5_D2-typ_SF"/>
</dbReference>
<dbReference type="InterPro" id="IPR001247">
    <property type="entry name" value="ExoRNase_PH_dom1"/>
</dbReference>
<dbReference type="InterPro" id="IPR036612">
    <property type="entry name" value="KH_dom_type_1_sf"/>
</dbReference>
<dbReference type="SUPFAM" id="SSF55666">
    <property type="entry name" value="Ribonuclease PH domain 2-like"/>
    <property type="match status" value="2"/>
</dbReference>
<evidence type="ECO:0000259" key="10">
    <source>
        <dbReference type="PROSITE" id="PS50126"/>
    </source>
</evidence>
<dbReference type="EC" id="2.7.7.8" evidence="9"/>
<evidence type="ECO:0000256" key="9">
    <source>
        <dbReference type="HAMAP-Rule" id="MF_01595"/>
    </source>
</evidence>
<organism evidence="11 12">
    <name type="scientific">Megasphaera vaginalis</name>
    <name type="common">ex Srinivasan et al. 2021</name>
    <dbReference type="NCBI Taxonomy" id="1111454"/>
    <lineage>
        <taxon>Bacteria</taxon>
        <taxon>Bacillati</taxon>
        <taxon>Bacillota</taxon>
        <taxon>Negativicutes</taxon>
        <taxon>Veillonellales</taxon>
        <taxon>Veillonellaceae</taxon>
        <taxon>Megasphaera</taxon>
    </lineage>
</organism>
<dbReference type="AlphaFoldDB" id="U7UD25"/>
<comment type="cofactor">
    <cofactor evidence="9">
        <name>Mg(2+)</name>
        <dbReference type="ChEBI" id="CHEBI:18420"/>
    </cofactor>
</comment>
<dbReference type="Pfam" id="PF03725">
    <property type="entry name" value="RNase_PH_C"/>
    <property type="match status" value="2"/>
</dbReference>
<accession>U7UD25</accession>
<keyword evidence="3 9" id="KW-0963">Cytoplasm</keyword>